<keyword evidence="7" id="KW-0813">Transport</keyword>
<dbReference type="Pfam" id="PF01618">
    <property type="entry name" value="MotA_ExbB"/>
    <property type="match status" value="1"/>
</dbReference>
<sequence length="251" mass="26607">MHSRTDVLSIVGIIIALVAVIGGNYIEGGHLAALVNAPAALIVIGGTLGAIVIQHSGKVLKNACRQLVWIIRPPKPDFTVGIEQVVGWSNIARKEGLLGLEGIAESEPDPFSRKGLQLLVDGAEPEVIRSVLELELDNFEKVDLDAARVYDAMGGYAPTLGILGAVLGLVHVMQNLADPSKLGPGIATAFVATIYGVALANLLFFPVASKLKSLVHSKTQYREMLLEGVVAIAEGENPRAIEMKLQSYESA</sequence>
<dbReference type="RefSeq" id="WP_344802803.1">
    <property type="nucleotide sequence ID" value="NZ_BAABBO010000001.1"/>
</dbReference>
<feature type="domain" description="MotA/TolQ/ExbB proton channel" evidence="9">
    <location>
        <begin position="105"/>
        <end position="224"/>
    </location>
</feature>
<evidence type="ECO:0000259" key="10">
    <source>
        <dbReference type="Pfam" id="PF20560"/>
    </source>
</evidence>
<dbReference type="EMBL" id="BAABBO010000001">
    <property type="protein sequence ID" value="GAA3948260.1"/>
    <property type="molecule type" value="Genomic_DNA"/>
</dbReference>
<comment type="caution">
    <text evidence="11">The sequence shown here is derived from an EMBL/GenBank/DDBJ whole genome shotgun (WGS) entry which is preliminary data.</text>
</comment>
<feature type="transmembrane region" description="Helical" evidence="8">
    <location>
        <begin position="32"/>
        <end position="53"/>
    </location>
</feature>
<gene>
    <name evidence="11" type="ORF">GCM10022278_04280</name>
</gene>
<organism evidence="11 12">
    <name type="scientific">Allohahella marinimesophila</name>
    <dbReference type="NCBI Taxonomy" id="1054972"/>
    <lineage>
        <taxon>Bacteria</taxon>
        <taxon>Pseudomonadati</taxon>
        <taxon>Pseudomonadota</taxon>
        <taxon>Gammaproteobacteria</taxon>
        <taxon>Oceanospirillales</taxon>
        <taxon>Hahellaceae</taxon>
        <taxon>Allohahella</taxon>
    </lineage>
</organism>
<comment type="subcellular location">
    <subcellularLocation>
        <location evidence="1">Cell membrane</location>
        <topology evidence="1">Multi-pass membrane protein</topology>
    </subcellularLocation>
    <subcellularLocation>
        <location evidence="7">Membrane</location>
        <topology evidence="7">Multi-pass membrane protein</topology>
    </subcellularLocation>
</comment>
<evidence type="ECO:0000256" key="2">
    <source>
        <dbReference type="ARBA" id="ARBA00022475"/>
    </source>
</evidence>
<dbReference type="InterPro" id="IPR047055">
    <property type="entry name" value="MotA-like"/>
</dbReference>
<evidence type="ECO:0000256" key="7">
    <source>
        <dbReference type="RuleBase" id="RU004057"/>
    </source>
</evidence>
<dbReference type="InterPro" id="IPR046786">
    <property type="entry name" value="MotA_N"/>
</dbReference>
<proteinExistence type="inferred from homology"/>
<name>A0ABP7NJ06_9GAMM</name>
<keyword evidence="7" id="KW-0653">Protein transport</keyword>
<evidence type="ECO:0000313" key="12">
    <source>
        <dbReference type="Proteomes" id="UP001501337"/>
    </source>
</evidence>
<keyword evidence="11" id="KW-0966">Cell projection</keyword>
<evidence type="ECO:0000256" key="3">
    <source>
        <dbReference type="ARBA" id="ARBA00022692"/>
    </source>
</evidence>
<evidence type="ECO:0000259" key="9">
    <source>
        <dbReference type="Pfam" id="PF01618"/>
    </source>
</evidence>
<keyword evidence="11" id="KW-0282">Flagellum</keyword>
<dbReference type="InterPro" id="IPR002898">
    <property type="entry name" value="MotA_ExbB_proton_chnl"/>
</dbReference>
<keyword evidence="4" id="KW-0283">Flagellar rotation</keyword>
<dbReference type="PANTHER" id="PTHR30433:SF3">
    <property type="entry name" value="MOTILITY PROTEIN A"/>
    <property type="match status" value="1"/>
</dbReference>
<evidence type="ECO:0000256" key="4">
    <source>
        <dbReference type="ARBA" id="ARBA00022779"/>
    </source>
</evidence>
<evidence type="ECO:0000313" key="11">
    <source>
        <dbReference type="EMBL" id="GAA3948260.1"/>
    </source>
</evidence>
<keyword evidence="3 8" id="KW-0812">Transmembrane</keyword>
<feature type="transmembrane region" description="Helical" evidence="8">
    <location>
        <begin position="7"/>
        <end position="26"/>
    </location>
</feature>
<reference evidence="12" key="1">
    <citation type="journal article" date="2019" name="Int. J. Syst. Evol. Microbiol.">
        <title>The Global Catalogue of Microorganisms (GCM) 10K type strain sequencing project: providing services to taxonomists for standard genome sequencing and annotation.</title>
        <authorList>
            <consortium name="The Broad Institute Genomics Platform"/>
            <consortium name="The Broad Institute Genome Sequencing Center for Infectious Disease"/>
            <person name="Wu L."/>
            <person name="Ma J."/>
        </authorList>
    </citation>
    <scope>NUCLEOTIDE SEQUENCE [LARGE SCALE GENOMIC DNA]</scope>
    <source>
        <strain evidence="12">JCM 17555</strain>
    </source>
</reference>
<keyword evidence="11" id="KW-0969">Cilium</keyword>
<evidence type="ECO:0000256" key="1">
    <source>
        <dbReference type="ARBA" id="ARBA00004651"/>
    </source>
</evidence>
<feature type="domain" description="Motility protein A N-terminal" evidence="10">
    <location>
        <begin position="10"/>
        <end position="76"/>
    </location>
</feature>
<accession>A0ABP7NJ06</accession>
<dbReference type="NCBIfam" id="NF006583">
    <property type="entry name" value="PRK09109.1"/>
    <property type="match status" value="1"/>
</dbReference>
<feature type="transmembrane region" description="Helical" evidence="8">
    <location>
        <begin position="156"/>
        <end position="174"/>
    </location>
</feature>
<dbReference type="Pfam" id="PF20560">
    <property type="entry name" value="MotA_N"/>
    <property type="match status" value="1"/>
</dbReference>
<evidence type="ECO:0000256" key="6">
    <source>
        <dbReference type="ARBA" id="ARBA00023136"/>
    </source>
</evidence>
<keyword evidence="5 8" id="KW-1133">Transmembrane helix</keyword>
<dbReference type="Proteomes" id="UP001501337">
    <property type="component" value="Unassembled WGS sequence"/>
</dbReference>
<keyword evidence="2" id="KW-1003">Cell membrane</keyword>
<comment type="similarity">
    <text evidence="7">Belongs to the exbB/tolQ family.</text>
</comment>
<dbReference type="PANTHER" id="PTHR30433">
    <property type="entry name" value="CHEMOTAXIS PROTEIN MOTA"/>
    <property type="match status" value="1"/>
</dbReference>
<keyword evidence="12" id="KW-1185">Reference proteome</keyword>
<evidence type="ECO:0000256" key="5">
    <source>
        <dbReference type="ARBA" id="ARBA00022989"/>
    </source>
</evidence>
<feature type="transmembrane region" description="Helical" evidence="8">
    <location>
        <begin position="186"/>
        <end position="208"/>
    </location>
</feature>
<keyword evidence="6 8" id="KW-0472">Membrane</keyword>
<protein>
    <submittedName>
        <fullName evidence="11">Flagellar motor protein</fullName>
    </submittedName>
</protein>
<evidence type="ECO:0000256" key="8">
    <source>
        <dbReference type="SAM" id="Phobius"/>
    </source>
</evidence>